<dbReference type="CDD" id="cd02869">
    <property type="entry name" value="PseudoU_synth_RluA_like"/>
    <property type="match status" value="1"/>
</dbReference>
<dbReference type="Pfam" id="PF00849">
    <property type="entry name" value="PseudoU_synth_2"/>
    <property type="match status" value="1"/>
</dbReference>
<feature type="coiled-coil region" evidence="3">
    <location>
        <begin position="10"/>
        <end position="37"/>
    </location>
</feature>
<evidence type="ECO:0000313" key="5">
    <source>
        <dbReference type="EMBL" id="SVB14491.1"/>
    </source>
</evidence>
<dbReference type="Gene3D" id="3.30.2350.10">
    <property type="entry name" value="Pseudouridine synthase"/>
    <property type="match status" value="1"/>
</dbReference>
<dbReference type="EMBL" id="UINC01030309">
    <property type="protein sequence ID" value="SVB14491.1"/>
    <property type="molecule type" value="Genomic_DNA"/>
</dbReference>
<proteinExistence type="inferred from homology"/>
<evidence type="ECO:0000256" key="3">
    <source>
        <dbReference type="SAM" id="Coils"/>
    </source>
</evidence>
<dbReference type="InterPro" id="IPR050188">
    <property type="entry name" value="RluA_PseudoU_synthase"/>
</dbReference>
<dbReference type="SUPFAM" id="SSF55174">
    <property type="entry name" value="Alpha-L RNA-binding motif"/>
    <property type="match status" value="1"/>
</dbReference>
<dbReference type="InterPro" id="IPR036986">
    <property type="entry name" value="S4_RNA-bd_sf"/>
</dbReference>
<evidence type="ECO:0000259" key="4">
    <source>
        <dbReference type="Pfam" id="PF00849"/>
    </source>
</evidence>
<dbReference type="GO" id="GO:0003723">
    <property type="term" value="F:RNA binding"/>
    <property type="evidence" value="ECO:0007669"/>
    <property type="project" value="InterPro"/>
</dbReference>
<dbReference type="GO" id="GO:0009982">
    <property type="term" value="F:pseudouridine synthase activity"/>
    <property type="evidence" value="ECO:0007669"/>
    <property type="project" value="InterPro"/>
</dbReference>
<gene>
    <name evidence="5" type="ORF">METZ01_LOCUS167345</name>
</gene>
<dbReference type="PROSITE" id="PS50889">
    <property type="entry name" value="S4"/>
    <property type="match status" value="1"/>
</dbReference>
<comment type="similarity">
    <text evidence="1">Belongs to the pseudouridine synthase RluA family.</text>
</comment>
<dbReference type="SUPFAM" id="SSF55120">
    <property type="entry name" value="Pseudouridine synthase"/>
    <property type="match status" value="1"/>
</dbReference>
<organism evidence="5">
    <name type="scientific">marine metagenome</name>
    <dbReference type="NCBI Taxonomy" id="408172"/>
    <lineage>
        <taxon>unclassified sequences</taxon>
        <taxon>metagenomes</taxon>
        <taxon>ecological metagenomes</taxon>
    </lineage>
</organism>
<dbReference type="GO" id="GO:0000455">
    <property type="term" value="P:enzyme-directed rRNA pseudouridine synthesis"/>
    <property type="evidence" value="ECO:0007669"/>
    <property type="project" value="TreeGrafter"/>
</dbReference>
<feature type="domain" description="Pseudouridine synthase RsuA/RluA-like" evidence="4">
    <location>
        <begin position="92"/>
        <end position="246"/>
    </location>
</feature>
<dbReference type="InterPro" id="IPR006145">
    <property type="entry name" value="PsdUridine_synth_RsuA/RluA"/>
</dbReference>
<keyword evidence="3" id="KW-0175">Coiled coil</keyword>
<dbReference type="PANTHER" id="PTHR21600:SF44">
    <property type="entry name" value="RIBOSOMAL LARGE SUBUNIT PSEUDOURIDINE SYNTHASE D"/>
    <property type="match status" value="1"/>
</dbReference>
<dbReference type="AlphaFoldDB" id="A0A382BLT3"/>
<accession>A0A382BLT3</accession>
<dbReference type="CDD" id="cd00165">
    <property type="entry name" value="S4"/>
    <property type="match status" value="1"/>
</dbReference>
<name>A0A382BLT3_9ZZZZ</name>
<keyword evidence="2" id="KW-0413">Isomerase</keyword>
<dbReference type="InterPro" id="IPR020103">
    <property type="entry name" value="PsdUridine_synth_cat_dom_sf"/>
</dbReference>
<dbReference type="InterPro" id="IPR006225">
    <property type="entry name" value="PsdUridine_synth_RluC/D"/>
</dbReference>
<dbReference type="InterPro" id="IPR006224">
    <property type="entry name" value="PsdUridine_synth_RluA-like_CS"/>
</dbReference>
<dbReference type="NCBIfam" id="TIGR00005">
    <property type="entry name" value="rluA_subfam"/>
    <property type="match status" value="1"/>
</dbReference>
<dbReference type="PANTHER" id="PTHR21600">
    <property type="entry name" value="MITOCHONDRIAL RNA PSEUDOURIDINE SYNTHASE"/>
    <property type="match status" value="1"/>
</dbReference>
<protein>
    <recommendedName>
        <fullName evidence="4">Pseudouridine synthase RsuA/RluA-like domain-containing protein</fullName>
    </recommendedName>
</protein>
<evidence type="ECO:0000256" key="1">
    <source>
        <dbReference type="ARBA" id="ARBA00010876"/>
    </source>
</evidence>
<dbReference type="Gene3D" id="3.10.290.10">
    <property type="entry name" value="RNA-binding S4 domain"/>
    <property type="match status" value="1"/>
</dbReference>
<sequence>MQKFYTHKIKINKEQNLKRLDQALAKLLDNVTRSQIKILLQNHNVRKADNIITEASQKVKEGEVYSVSIPSIQQTSYKPENIPLDIKYEDENIIIVNKIAGMVTHPAPGNQNGTLVHALLNHTSDKLSSINKNNRPGIVHRLDKDTSGLIIIAKDNFTHLHLSDQFKNHSISRKYQAIVWGIPKNQMIEGYIERNKINRKKMTLNQNKGGKFSQTIITLKKNFGICSIVECLLKTGRTHQVRLHMTSINNPIVGDKLYGKNKINKFGKNKETFNKFLILKNFRRQALHAYHIGFTHPVTKKYLEFESEFPEDLKNLLDLLVKY</sequence>
<dbReference type="PROSITE" id="PS01129">
    <property type="entry name" value="PSI_RLU"/>
    <property type="match status" value="1"/>
</dbReference>
<reference evidence="5" key="1">
    <citation type="submission" date="2018-05" db="EMBL/GenBank/DDBJ databases">
        <authorList>
            <person name="Lanie J.A."/>
            <person name="Ng W.-L."/>
            <person name="Kazmierczak K.M."/>
            <person name="Andrzejewski T.M."/>
            <person name="Davidsen T.M."/>
            <person name="Wayne K.J."/>
            <person name="Tettelin H."/>
            <person name="Glass J.I."/>
            <person name="Rusch D."/>
            <person name="Podicherti R."/>
            <person name="Tsui H.-C.T."/>
            <person name="Winkler M.E."/>
        </authorList>
    </citation>
    <scope>NUCLEOTIDE SEQUENCE</scope>
</reference>
<evidence type="ECO:0000256" key="2">
    <source>
        <dbReference type="ARBA" id="ARBA00023235"/>
    </source>
</evidence>